<organism evidence="2 3">
    <name type="scientific">Candidatus Kaiserbacteria bacterium GWA2_50_9</name>
    <dbReference type="NCBI Taxonomy" id="1798474"/>
    <lineage>
        <taxon>Bacteria</taxon>
        <taxon>Candidatus Kaiseribacteriota</taxon>
    </lineage>
</organism>
<dbReference type="Proteomes" id="UP000179014">
    <property type="component" value="Unassembled WGS sequence"/>
</dbReference>
<accession>A0A1F6BTT3</accession>
<evidence type="ECO:0000256" key="1">
    <source>
        <dbReference type="SAM" id="MobiDB-lite"/>
    </source>
</evidence>
<feature type="compositionally biased region" description="Pro residues" evidence="1">
    <location>
        <begin position="238"/>
        <end position="247"/>
    </location>
</feature>
<comment type="caution">
    <text evidence="2">The sequence shown here is derived from an EMBL/GenBank/DDBJ whole genome shotgun (WGS) entry which is preliminary data.</text>
</comment>
<evidence type="ECO:0000313" key="2">
    <source>
        <dbReference type="EMBL" id="OGG40331.1"/>
    </source>
</evidence>
<feature type="region of interest" description="Disordered" evidence="1">
    <location>
        <begin position="227"/>
        <end position="265"/>
    </location>
</feature>
<reference evidence="2 3" key="1">
    <citation type="journal article" date="2016" name="Nat. Commun.">
        <title>Thousands of microbial genomes shed light on interconnected biogeochemical processes in an aquifer system.</title>
        <authorList>
            <person name="Anantharaman K."/>
            <person name="Brown C.T."/>
            <person name="Hug L.A."/>
            <person name="Sharon I."/>
            <person name="Castelle C.J."/>
            <person name="Probst A.J."/>
            <person name="Thomas B.C."/>
            <person name="Singh A."/>
            <person name="Wilkins M.J."/>
            <person name="Karaoz U."/>
            <person name="Brodie E.L."/>
            <person name="Williams K.H."/>
            <person name="Hubbard S.S."/>
            <person name="Banfield J.F."/>
        </authorList>
    </citation>
    <scope>NUCLEOTIDE SEQUENCE [LARGE SCALE GENOMIC DNA]</scope>
</reference>
<dbReference type="EMBL" id="MFKN01000033">
    <property type="protein sequence ID" value="OGG40331.1"/>
    <property type="molecule type" value="Genomic_DNA"/>
</dbReference>
<protein>
    <submittedName>
        <fullName evidence="2">Uncharacterized protein</fullName>
    </submittedName>
</protein>
<sequence length="265" mass="28238">MNDTITGEQVLNAYNNAPDIVRVVFNDEKTTEIIMGVQAEFQLHVDSAGVLGKGVGHMLLGLVSPPELVQKLVAAGIPNASAQQIIAEINQKIFVPLREQVRSGGVGQPPKPAAPQAPRLVSIPVPKYYAPPPQSPAYSHPDNKFAPSPLVSKIAPLPPKVVMPRATEATGAGETLSLDTRNQASVNLITNNRPEIHHELPPTSPTPAVQRSAETPLQQALRTVLPSENLPGAMPPSDIIPPAPKILPPTNSSGVDPYREQIDEN</sequence>
<evidence type="ECO:0000313" key="3">
    <source>
        <dbReference type="Proteomes" id="UP000179014"/>
    </source>
</evidence>
<dbReference type="STRING" id="1798474.A2118_01375"/>
<gene>
    <name evidence="2" type="ORF">A2118_01375</name>
</gene>
<dbReference type="AlphaFoldDB" id="A0A1F6BTT3"/>
<proteinExistence type="predicted"/>
<name>A0A1F6BTT3_9BACT</name>